<evidence type="ECO:0000256" key="5">
    <source>
        <dbReference type="ARBA" id="ARBA00023242"/>
    </source>
</evidence>
<keyword evidence="5" id="KW-0539">Nucleus</keyword>
<feature type="repeat" description="ARM" evidence="10">
    <location>
        <begin position="176"/>
        <end position="204"/>
    </location>
</feature>
<evidence type="ECO:0000256" key="4">
    <source>
        <dbReference type="ARBA" id="ARBA00023054"/>
    </source>
</evidence>
<dbReference type="FunFam" id="1.25.10.10:FF:001136">
    <property type="entry name" value="Beta-catenin-like protein 1"/>
    <property type="match status" value="1"/>
</dbReference>
<reference evidence="15" key="2">
    <citation type="submission" date="2025-04" db="UniProtKB">
        <authorList>
            <consortium name="RefSeq"/>
        </authorList>
    </citation>
    <scope>IDENTIFICATION</scope>
    <source>
        <strain evidence="15">DH4</strain>
        <tissue evidence="15">Whole body</tissue>
    </source>
</reference>
<dbReference type="InterPro" id="IPR016024">
    <property type="entry name" value="ARM-type_fold"/>
</dbReference>
<feature type="domain" description="Beta-catenin-like protein 1 N-terminal" evidence="12">
    <location>
        <begin position="91"/>
        <end position="197"/>
    </location>
</feature>
<evidence type="ECO:0000256" key="10">
    <source>
        <dbReference type="PROSITE-ProRule" id="PRU00259"/>
    </source>
</evidence>
<evidence type="ECO:0000313" key="13">
    <source>
        <dbReference type="EnsemblMetazoa" id="XP_016769886"/>
    </source>
</evidence>
<evidence type="ECO:0000256" key="2">
    <source>
        <dbReference type="ARBA" id="ARBA00022553"/>
    </source>
</evidence>
<sequence length="578" mass="66818">MKTTDIFRFKSYVEHIFPPNTPKRPIAGEEDDEDEWENAKKPKRVIKTPYHARQRQPREIEMTPVRSNEPPTPIRAALPSPANDVVEPQLTEKEKQDILKYVETEAPEIEALDEATLKRMVLLFEKRALRNQEMRVKFPDQPEKFIESEVELHETLQEIHVVATNPDLYPLMVELGAVPSLLELLSHENTDIAVGVVDLLQELTDVDILHESQEGADTLIDALLEQQVCALLVQNLERLDESVKEESDGVYNTLAIFENLLEFRPELCADAGKQGLMQWLLRRIKAKTPFDANKLYASELLSILLQNTPENRLLLGELDGIDVLLQQLAYYKRHDPQTAEEQEMMENLFNVLCSSLMATVNRDRFLRGEGLQLMNLMLREKKMSRNGSLKVLDHAMNGPDGKDNCSKFVDILGLRTIFPLFMKTPTKNRKRMLTAEEHEASMLRNCKGQQRQRLLSKFTENDYEKVDRLMELHFKYLEKVEEVEKNTKEDEDEEESYLRRLDSGLFILQLVDYVLLEACTGCPPAVKQRVTRILAQRRASLKTIRHIMREYAGNLGDAGDSEWREAEQQHILQLIDKF</sequence>
<comment type="function">
    <text evidence="6">Component of the PRP19-CDC5L complex that forms an integral part of the spliceosome and is required for activating pre-mRNA splicing. Participates in AID/AICDA-mediated somatic hypermutation (SHM) and class-switch recombination (CSR), 2 processes resulting in the production of high-affinity, mutated isotype-switched antibodies.</text>
</comment>
<dbReference type="PANTHER" id="PTHR14978">
    <property type="entry name" value="BETA-CATENIN-LIKE PROTEIN 1 NUCLEAR ASSOCIATED PROTEIN"/>
    <property type="match status" value="1"/>
</dbReference>
<name>A0A7M7M503_APIME</name>
<evidence type="ECO:0000256" key="9">
    <source>
        <dbReference type="ARBA" id="ARBA00083862"/>
    </source>
</evidence>
<evidence type="ECO:0000313" key="14">
    <source>
        <dbReference type="Proteomes" id="UP000005203"/>
    </source>
</evidence>
<evidence type="ECO:0000259" key="12">
    <source>
        <dbReference type="SMART" id="SM01156"/>
    </source>
</evidence>
<accession>A0A8B7KMD6</accession>
<keyword evidence="4" id="KW-0175">Coiled coil</keyword>
<dbReference type="EnsemblMetazoa" id="XM_016914397">
    <property type="protein sequence ID" value="XP_016769886"/>
    <property type="gene ID" value="LOC409671"/>
</dbReference>
<evidence type="ECO:0000256" key="8">
    <source>
        <dbReference type="ARBA" id="ARBA00070106"/>
    </source>
</evidence>
<dbReference type="GO" id="GO:0005681">
    <property type="term" value="C:spliceosomal complex"/>
    <property type="evidence" value="ECO:0007669"/>
    <property type="project" value="TreeGrafter"/>
</dbReference>
<comment type="subcellular location">
    <subcellularLocation>
        <location evidence="1">Nucleus</location>
    </subcellularLocation>
</comment>
<evidence type="ECO:0000256" key="6">
    <source>
        <dbReference type="ARBA" id="ARBA00058456"/>
    </source>
</evidence>
<dbReference type="InterPro" id="IPR013180">
    <property type="entry name" value="CTNNBL1_N"/>
</dbReference>
<dbReference type="InterPro" id="IPR000225">
    <property type="entry name" value="Armadillo"/>
</dbReference>
<organism evidence="13">
    <name type="scientific">Apis mellifera</name>
    <name type="common">Honeybee</name>
    <dbReference type="NCBI Taxonomy" id="7460"/>
    <lineage>
        <taxon>Eukaryota</taxon>
        <taxon>Metazoa</taxon>
        <taxon>Ecdysozoa</taxon>
        <taxon>Arthropoda</taxon>
        <taxon>Hexapoda</taxon>
        <taxon>Insecta</taxon>
        <taxon>Pterygota</taxon>
        <taxon>Neoptera</taxon>
        <taxon>Endopterygota</taxon>
        <taxon>Hymenoptera</taxon>
        <taxon>Apocrita</taxon>
        <taxon>Aculeata</taxon>
        <taxon>Apoidea</taxon>
        <taxon>Anthophila</taxon>
        <taxon>Apidae</taxon>
        <taxon>Apis</taxon>
    </lineage>
</organism>
<dbReference type="GeneID" id="409671"/>
<evidence type="ECO:0000256" key="1">
    <source>
        <dbReference type="ARBA" id="ARBA00004123"/>
    </source>
</evidence>
<dbReference type="PROSITE" id="PS50176">
    <property type="entry name" value="ARM_REPEAT"/>
    <property type="match status" value="1"/>
</dbReference>
<dbReference type="RefSeq" id="XP_016769886.1">
    <property type="nucleotide sequence ID" value="XM_016914397.2"/>
</dbReference>
<dbReference type="Proteomes" id="UP000005203">
    <property type="component" value="Linkage group LG10"/>
</dbReference>
<dbReference type="OrthoDB" id="1898821at2759"/>
<gene>
    <name evidence="13" type="primary">409671</name>
    <name evidence="15" type="synonym">LOC409671</name>
</gene>
<evidence type="ECO:0000256" key="3">
    <source>
        <dbReference type="ARBA" id="ARBA00022737"/>
    </source>
</evidence>
<protein>
    <recommendedName>
        <fullName evidence="8">Beta-catenin-like protein 1</fullName>
    </recommendedName>
    <alternativeName>
        <fullName evidence="9">Nuclear-associated protein</fullName>
    </alternativeName>
</protein>
<keyword evidence="14" id="KW-1185">Reference proteome</keyword>
<dbReference type="GO" id="GO:0010467">
    <property type="term" value="P:gene expression"/>
    <property type="evidence" value="ECO:0007669"/>
    <property type="project" value="UniProtKB-ARBA"/>
</dbReference>
<dbReference type="SUPFAM" id="SSF48371">
    <property type="entry name" value="ARM repeat"/>
    <property type="match status" value="1"/>
</dbReference>
<dbReference type="PANTHER" id="PTHR14978:SF0">
    <property type="entry name" value="BETA-CATENIN-LIKE PROTEIN 1"/>
    <property type="match status" value="1"/>
</dbReference>
<keyword evidence="3" id="KW-0677">Repeat</keyword>
<reference evidence="13" key="1">
    <citation type="submission" date="2021-01" db="UniProtKB">
        <authorList>
            <consortium name="EnsemblMetazoa"/>
        </authorList>
    </citation>
    <scope>IDENTIFICATION</scope>
    <source>
        <strain evidence="13">DH4</strain>
    </source>
</reference>
<feature type="compositionally biased region" description="Basic residues" evidence="11">
    <location>
        <begin position="41"/>
        <end position="55"/>
    </location>
</feature>
<evidence type="ECO:0000256" key="11">
    <source>
        <dbReference type="SAM" id="MobiDB-lite"/>
    </source>
</evidence>
<dbReference type="InterPro" id="IPR039678">
    <property type="entry name" value="CTNNBL1"/>
</dbReference>
<dbReference type="InterPro" id="IPR011989">
    <property type="entry name" value="ARM-like"/>
</dbReference>
<evidence type="ECO:0000256" key="7">
    <source>
        <dbReference type="ARBA" id="ARBA00061776"/>
    </source>
</evidence>
<proteinExistence type="predicted"/>
<dbReference type="Pfam" id="PF08216">
    <property type="entry name" value="CTNNBL"/>
    <property type="match status" value="1"/>
</dbReference>
<dbReference type="AlphaFoldDB" id="A0A7M7M503"/>
<accession>A0A7M7M503</accession>
<comment type="subunit">
    <text evidence="7">Component of the PRP19-CDC5L splicing complex composed of a core complex comprising a homotetramer of PRPF19, CDC5L, PLRG1 and BCAS2, and at least three less stably associated proteins CTNNBL1, CWC15 and HSPA8. Interacts directly with CWC15 and CDC5L in the complex. Interacts with AICDA; the interaction is important for the antibody diversification activity of AICDA. Interacts with PRPF31 (via its NLS). Interacts (via its N-terminal NLS) with KPNA1 and KPNA2.</text>
</comment>
<dbReference type="Gene3D" id="1.25.10.10">
    <property type="entry name" value="Leucine-rich Repeat Variant"/>
    <property type="match status" value="1"/>
</dbReference>
<dbReference type="SMART" id="SM01156">
    <property type="entry name" value="DUF1716"/>
    <property type="match status" value="1"/>
</dbReference>
<feature type="region of interest" description="Disordered" evidence="11">
    <location>
        <begin position="18"/>
        <end position="59"/>
    </location>
</feature>
<evidence type="ECO:0000313" key="15">
    <source>
        <dbReference type="RefSeq" id="XP_016769886.1"/>
    </source>
</evidence>
<keyword evidence="2" id="KW-0597">Phosphoprotein</keyword>